<dbReference type="GO" id="GO:0005743">
    <property type="term" value="C:mitochondrial inner membrane"/>
    <property type="evidence" value="ECO:0007669"/>
    <property type="project" value="TreeGrafter"/>
</dbReference>
<dbReference type="PANTHER" id="PTHR28523">
    <property type="entry name" value="CYTOCHROME C OXIDASE ASSEMBLY FACTOR 1"/>
    <property type="match status" value="1"/>
</dbReference>
<dbReference type="AlphaFoldDB" id="A0AAF0YIE2"/>
<evidence type="ECO:0000256" key="3">
    <source>
        <dbReference type="SAM" id="SignalP"/>
    </source>
</evidence>
<dbReference type="EMBL" id="CP086719">
    <property type="protein sequence ID" value="WOO85191.1"/>
    <property type="molecule type" value="Genomic_DNA"/>
</dbReference>
<name>A0AAF0YIE2_9TREE</name>
<dbReference type="Proteomes" id="UP000827549">
    <property type="component" value="Chromosome 6"/>
</dbReference>
<keyword evidence="2" id="KW-0472">Membrane</keyword>
<evidence type="ECO:0000256" key="1">
    <source>
        <dbReference type="SAM" id="MobiDB-lite"/>
    </source>
</evidence>
<gene>
    <name evidence="4" type="primary">coa1_1</name>
    <name evidence="4" type="ORF">LOC62_06G008690</name>
</gene>
<protein>
    <submittedName>
        <fullName evidence="4">Cytochrome c oxidase assembly factor 1</fullName>
    </submittedName>
</protein>
<organism evidence="4 5">
    <name type="scientific">Vanrija pseudolonga</name>
    <dbReference type="NCBI Taxonomy" id="143232"/>
    <lineage>
        <taxon>Eukaryota</taxon>
        <taxon>Fungi</taxon>
        <taxon>Dikarya</taxon>
        <taxon>Basidiomycota</taxon>
        <taxon>Agaricomycotina</taxon>
        <taxon>Tremellomycetes</taxon>
        <taxon>Trichosporonales</taxon>
        <taxon>Trichosporonaceae</taxon>
        <taxon>Vanrija</taxon>
    </lineage>
</organism>
<keyword evidence="3" id="KW-0732">Signal</keyword>
<keyword evidence="5" id="KW-1185">Reference proteome</keyword>
<dbReference type="InterPro" id="IPR014807">
    <property type="entry name" value="Coa1"/>
</dbReference>
<dbReference type="RefSeq" id="XP_062631217.1">
    <property type="nucleotide sequence ID" value="XM_062775232.1"/>
</dbReference>
<dbReference type="PANTHER" id="PTHR28523:SF1">
    <property type="entry name" value="CYTOCHROME C OXIDASE ASSEMBLY FACTOR 1"/>
    <property type="match status" value="1"/>
</dbReference>
<dbReference type="Pfam" id="PF08695">
    <property type="entry name" value="Coa1"/>
    <property type="match status" value="1"/>
</dbReference>
<evidence type="ECO:0000313" key="5">
    <source>
        <dbReference type="Proteomes" id="UP000827549"/>
    </source>
</evidence>
<keyword evidence="2" id="KW-1133">Transmembrane helix</keyword>
<proteinExistence type="predicted"/>
<feature type="signal peptide" evidence="3">
    <location>
        <begin position="1"/>
        <end position="17"/>
    </location>
</feature>
<sequence>MLTRLPVLASRSLLATAARPTATTTSVWRLAPAAAATYATTTADADGSRPRHPPRPPVEPTTFDGKASPRDIHLRPNMRGLPKVPTPWEKERKLNGSATRPAPKATPEAPHEEVFNSPARPRAIYQRPRDLPILKNRIPLYLALAALGLGAWGLFILHATNNERLSSSVVRQISFQLRNSPEVANLLGDGVKFAPNLWATMTDLAVLYMNTANPTGFGEPWIHGSINLMQGRIDLKFRVEGSQKQGTLFFTSIRPQQAASWQILRYKLITDDGEVLRIEDSVRPALSADEAAAVPAAA</sequence>
<dbReference type="InterPro" id="IPR042432">
    <property type="entry name" value="Coa1_fungi"/>
</dbReference>
<dbReference type="GO" id="GO:0033617">
    <property type="term" value="P:mitochondrial respiratory chain complex IV assembly"/>
    <property type="evidence" value="ECO:0007669"/>
    <property type="project" value="InterPro"/>
</dbReference>
<evidence type="ECO:0000256" key="2">
    <source>
        <dbReference type="SAM" id="Phobius"/>
    </source>
</evidence>
<feature type="region of interest" description="Disordered" evidence="1">
    <location>
        <begin position="40"/>
        <end position="120"/>
    </location>
</feature>
<keyword evidence="2" id="KW-0812">Transmembrane</keyword>
<evidence type="ECO:0000313" key="4">
    <source>
        <dbReference type="EMBL" id="WOO85191.1"/>
    </source>
</evidence>
<feature type="transmembrane region" description="Helical" evidence="2">
    <location>
        <begin position="138"/>
        <end position="157"/>
    </location>
</feature>
<accession>A0AAF0YIE2</accession>
<feature type="chain" id="PRO_5042074778" evidence="3">
    <location>
        <begin position="18"/>
        <end position="298"/>
    </location>
</feature>
<dbReference type="GeneID" id="87811854"/>
<reference evidence="4" key="1">
    <citation type="submission" date="2023-10" db="EMBL/GenBank/DDBJ databases">
        <authorList>
            <person name="Noh H."/>
        </authorList>
    </citation>
    <scope>NUCLEOTIDE SEQUENCE</scope>
    <source>
        <strain evidence="4">DUCC4014</strain>
    </source>
</reference>